<comment type="caution">
    <text evidence="2">The sequence shown here is derived from an EMBL/GenBank/DDBJ whole genome shotgun (WGS) entry which is preliminary data.</text>
</comment>
<dbReference type="InterPro" id="IPR044033">
    <property type="entry name" value="GpV-like_apex"/>
</dbReference>
<reference evidence="2" key="1">
    <citation type="submission" date="2020-10" db="EMBL/GenBank/DDBJ databases">
        <title>Phylogeny of dyella-like bacteria.</title>
        <authorList>
            <person name="Fu J."/>
        </authorList>
    </citation>
    <scope>NUCLEOTIDE SEQUENCE</scope>
    <source>
        <strain evidence="2">DHON07</strain>
    </source>
</reference>
<organism evidence="2 3">
    <name type="scientific">Dyella mobilis</name>
    <dbReference type="NCBI Taxonomy" id="1849582"/>
    <lineage>
        <taxon>Bacteria</taxon>
        <taxon>Pseudomonadati</taxon>
        <taxon>Pseudomonadota</taxon>
        <taxon>Gammaproteobacteria</taxon>
        <taxon>Lysobacterales</taxon>
        <taxon>Rhodanobacteraceae</taxon>
        <taxon>Dyella</taxon>
    </lineage>
</organism>
<accession>A0ABS2KK76</accession>
<gene>
    <name evidence="2" type="ORF">ISS99_18650</name>
</gene>
<dbReference type="EMBL" id="JADIKF010000040">
    <property type="protein sequence ID" value="MBM7131546.1"/>
    <property type="molecule type" value="Genomic_DNA"/>
</dbReference>
<proteinExistence type="predicted"/>
<dbReference type="InterPro" id="IPR041599">
    <property type="entry name" value="Gp138_N"/>
</dbReference>
<evidence type="ECO:0000313" key="3">
    <source>
        <dbReference type="Proteomes" id="UP001430193"/>
    </source>
</evidence>
<name>A0ABS2KK76_9GAMM</name>
<evidence type="ECO:0000259" key="1">
    <source>
        <dbReference type="Pfam" id="PF18352"/>
    </source>
</evidence>
<evidence type="ECO:0000313" key="2">
    <source>
        <dbReference type="EMBL" id="MBM7131546.1"/>
    </source>
</evidence>
<dbReference type="InterPro" id="IPR037026">
    <property type="entry name" value="Vgr_OB-fold_dom_sf"/>
</dbReference>
<dbReference type="Gene3D" id="2.40.50.230">
    <property type="entry name" value="Gp5 N-terminal domain"/>
    <property type="match status" value="1"/>
</dbReference>
<dbReference type="Pfam" id="PF18946">
    <property type="entry name" value="Apex"/>
    <property type="match status" value="1"/>
</dbReference>
<dbReference type="Pfam" id="PF18352">
    <property type="entry name" value="Gp138_N"/>
    <property type="match status" value="1"/>
</dbReference>
<feature type="domain" description="Phage protein Gp138 N-terminal" evidence="1">
    <location>
        <begin position="29"/>
        <end position="130"/>
    </location>
</feature>
<keyword evidence="3" id="KW-1185">Reference proteome</keyword>
<protein>
    <recommendedName>
        <fullName evidence="1">Phage protein Gp138 N-terminal domain-containing protein</fullName>
    </recommendedName>
</protein>
<dbReference type="RefSeq" id="WP_204633106.1">
    <property type="nucleotide sequence ID" value="NZ_BSOC01000001.1"/>
</dbReference>
<dbReference type="Proteomes" id="UP001430193">
    <property type="component" value="Unassembled WGS sequence"/>
</dbReference>
<sequence>MDDRQRYDDLEEVFRLAINGLLANAWTGIPGYIVSFDPASVTATVQIGIQGQGENPDGSTSQSNYPVLEGVPVEFPGGGGSRLTFPVAPGDECWIAFSCRAMGAWKASGGIQPTNDPRMHHIADAVCRIGPMSQANKLSNVSTSTVQLRSANKETYIELDPTGQIVNVVAPGGMTITAPTLHLINGALTVDQTITAAETISSSGGDVLAGSISLTNHKHTGVQSGSSVTGPPEG</sequence>